<evidence type="ECO:0000313" key="4">
    <source>
        <dbReference type="EMBL" id="ROO24929.1"/>
    </source>
</evidence>
<dbReference type="InterPro" id="IPR025840">
    <property type="entry name" value="7TM_transglut"/>
</dbReference>
<dbReference type="Pfam" id="PF14400">
    <property type="entry name" value="Transglut_i_TM"/>
    <property type="match status" value="1"/>
</dbReference>
<name>A0A423PGZ9_9GAMM</name>
<dbReference type="RefSeq" id="WP_123631838.1">
    <property type="nucleotide sequence ID" value="NZ_AYKH01000040.1"/>
</dbReference>
<comment type="caution">
    <text evidence="4">The sequence shown here is derived from an EMBL/GenBank/DDBJ whole genome shotgun (WGS) entry which is preliminary data.</text>
</comment>
<dbReference type="EMBL" id="AYKH01000040">
    <property type="protein sequence ID" value="ROO24929.1"/>
    <property type="molecule type" value="Genomic_DNA"/>
</dbReference>
<evidence type="ECO:0000259" key="2">
    <source>
        <dbReference type="Pfam" id="PF14400"/>
    </source>
</evidence>
<feature type="transmembrane region" description="Helical" evidence="1">
    <location>
        <begin position="469"/>
        <end position="489"/>
    </location>
</feature>
<dbReference type="Pfam" id="PF14402">
    <property type="entry name" value="7TM_transglut"/>
    <property type="match status" value="1"/>
</dbReference>
<organism evidence="4 5">
    <name type="scientific">Salinisphaera orenii MK-B5</name>
    <dbReference type="NCBI Taxonomy" id="856730"/>
    <lineage>
        <taxon>Bacteria</taxon>
        <taxon>Pseudomonadati</taxon>
        <taxon>Pseudomonadota</taxon>
        <taxon>Gammaproteobacteria</taxon>
        <taxon>Salinisphaerales</taxon>
        <taxon>Salinisphaeraceae</taxon>
        <taxon>Salinisphaera</taxon>
    </lineage>
</organism>
<feature type="transmembrane region" description="Helical" evidence="1">
    <location>
        <begin position="357"/>
        <end position="377"/>
    </location>
</feature>
<feature type="domain" description="Inactive transglutaminase fused to 7 transmembrane helices" evidence="2">
    <location>
        <begin position="23"/>
        <end position="184"/>
    </location>
</feature>
<proteinExistence type="predicted"/>
<feature type="domain" description="7 transmembrane helices usually fused to an inactive transglutaminase" evidence="3">
    <location>
        <begin position="260"/>
        <end position="504"/>
    </location>
</feature>
<feature type="transmembrane region" description="Helical" evidence="1">
    <location>
        <begin position="312"/>
        <end position="329"/>
    </location>
</feature>
<accession>A0A423PGZ9</accession>
<dbReference type="AlphaFoldDB" id="A0A423PGZ9"/>
<evidence type="ECO:0000313" key="5">
    <source>
        <dbReference type="Proteomes" id="UP000283993"/>
    </source>
</evidence>
<evidence type="ECO:0000259" key="3">
    <source>
        <dbReference type="Pfam" id="PF14402"/>
    </source>
</evidence>
<keyword evidence="1" id="KW-0812">Transmembrane</keyword>
<sequence length="513" mass="56998">MKNLHVKLLALALVACGLGLCYYKVHRLGVPLAPDSQAQVWTVEATLRFDGTGRAAKIGLDIPNEPPGFSILDENFISSGFGLSTEADGANRSAQWAARNLSGEQTLYYRLVLTEDPEAHRERTTPVPRYPEVPQYTDPERAAVFALLDNVRSRSADTPSFTQELLRRFNDPTPDTEVEVLRNESADETAQVRQLQYVLAGARIPTRIAHVLRLSESMRHGTLEPWLEVYNGERWLAFNPRNGHAGFPDDALVWHVGDAPLTRLEGANDARVEFSATRSSRDVMGLAQQRARLIDSDVLEYSLLALPIATQNVYKVLLTVPLGALVVVILRNFIGLRTFGTFMPVLIALAFRETELIWGSILFTIIVTLGLLVRFYLERLKLLLVPRLASMLTIVILIMAGVSVLAHRLGMEHGLSIALFPMVILAMTIERMSIMWDESGPRDAIMSGLGSLAVAAVGFVVMTHPLAEYLTFVFPELLLVVLALTLLAGRYTGYRLSELWRFRASAKAIARQR</sequence>
<reference evidence="4 5" key="1">
    <citation type="submission" date="2013-10" db="EMBL/GenBank/DDBJ databases">
        <title>Salinisphaera orenii MK-B5 Genome Sequencing.</title>
        <authorList>
            <person name="Lai Q."/>
            <person name="Li C."/>
            <person name="Shao Z."/>
        </authorList>
    </citation>
    <scope>NUCLEOTIDE SEQUENCE [LARGE SCALE GENOMIC DNA]</scope>
    <source>
        <strain evidence="4 5">MK-B5</strain>
    </source>
</reference>
<feature type="transmembrane region" description="Helical" evidence="1">
    <location>
        <begin position="389"/>
        <end position="407"/>
    </location>
</feature>
<dbReference type="InterPro" id="IPR025838">
    <property type="entry name" value="Transglut_i_TM"/>
</dbReference>
<evidence type="ECO:0008006" key="6">
    <source>
        <dbReference type="Google" id="ProtNLM"/>
    </source>
</evidence>
<protein>
    <recommendedName>
        <fullName evidence="6">Gonadoliberin III</fullName>
    </recommendedName>
</protein>
<gene>
    <name evidence="4" type="ORF">SAOR_13135</name>
</gene>
<evidence type="ECO:0000256" key="1">
    <source>
        <dbReference type="SAM" id="Phobius"/>
    </source>
</evidence>
<keyword evidence="1" id="KW-1133">Transmembrane helix</keyword>
<dbReference type="Proteomes" id="UP000283993">
    <property type="component" value="Unassembled WGS sequence"/>
</dbReference>
<keyword evidence="1" id="KW-0472">Membrane</keyword>
<keyword evidence="5" id="KW-1185">Reference proteome</keyword>
<feature type="transmembrane region" description="Helical" evidence="1">
    <location>
        <begin position="444"/>
        <end position="463"/>
    </location>
</feature>
<feature type="transmembrane region" description="Helical" evidence="1">
    <location>
        <begin position="413"/>
        <end position="432"/>
    </location>
</feature>